<dbReference type="PRINTS" id="PR00364">
    <property type="entry name" value="DISEASERSIST"/>
</dbReference>
<dbReference type="SMART" id="SM00028">
    <property type="entry name" value="TPR"/>
    <property type="match status" value="5"/>
</dbReference>
<dbReference type="PROSITE" id="PS50005">
    <property type="entry name" value="TPR"/>
    <property type="match status" value="1"/>
</dbReference>
<keyword evidence="5" id="KW-0802">TPR repeat</keyword>
<dbReference type="InterPro" id="IPR036388">
    <property type="entry name" value="WH-like_DNA-bd_sf"/>
</dbReference>
<dbReference type="CDD" id="cd15831">
    <property type="entry name" value="BTAD"/>
    <property type="match status" value="1"/>
</dbReference>
<dbReference type="InterPro" id="IPR051677">
    <property type="entry name" value="AfsR-DnrI-RedD_regulator"/>
</dbReference>
<proteinExistence type="inferred from homology"/>
<dbReference type="SUPFAM" id="SSF52540">
    <property type="entry name" value="P-loop containing nucleoside triphosphate hydrolases"/>
    <property type="match status" value="1"/>
</dbReference>
<gene>
    <name evidence="8" type="ORF">ACFFH7_07160</name>
</gene>
<dbReference type="InterPro" id="IPR027417">
    <property type="entry name" value="P-loop_NTPase"/>
</dbReference>
<dbReference type="InterPro" id="IPR019734">
    <property type="entry name" value="TPR_rpt"/>
</dbReference>
<organism evidence="8 9">
    <name type="scientific">Kutzneria chonburiensis</name>
    <dbReference type="NCBI Taxonomy" id="1483604"/>
    <lineage>
        <taxon>Bacteria</taxon>
        <taxon>Bacillati</taxon>
        <taxon>Actinomycetota</taxon>
        <taxon>Actinomycetes</taxon>
        <taxon>Pseudonocardiales</taxon>
        <taxon>Pseudonocardiaceae</taxon>
        <taxon>Kutzneria</taxon>
    </lineage>
</organism>
<dbReference type="PROSITE" id="PS51755">
    <property type="entry name" value="OMPR_PHOB"/>
    <property type="match status" value="1"/>
</dbReference>
<reference evidence="8 9" key="1">
    <citation type="submission" date="2024-09" db="EMBL/GenBank/DDBJ databases">
        <authorList>
            <person name="Sun Q."/>
            <person name="Mori K."/>
        </authorList>
    </citation>
    <scope>NUCLEOTIDE SEQUENCE [LARGE SCALE GENOMIC DNA]</scope>
    <source>
        <strain evidence="8 9">TBRC 1432</strain>
    </source>
</reference>
<comment type="caution">
    <text evidence="8">The sequence shown here is derived from an EMBL/GenBank/DDBJ whole genome shotgun (WGS) entry which is preliminary data.</text>
</comment>
<evidence type="ECO:0000256" key="2">
    <source>
        <dbReference type="ARBA" id="ARBA00023015"/>
    </source>
</evidence>
<dbReference type="Pfam" id="PF13424">
    <property type="entry name" value="TPR_12"/>
    <property type="match status" value="2"/>
</dbReference>
<dbReference type="SUPFAM" id="SSF46894">
    <property type="entry name" value="C-terminal effector domain of the bipartite response regulators"/>
    <property type="match status" value="1"/>
</dbReference>
<dbReference type="PANTHER" id="PTHR35807:SF1">
    <property type="entry name" value="TRANSCRIPTIONAL REGULATOR REDD"/>
    <property type="match status" value="1"/>
</dbReference>
<keyword evidence="2" id="KW-0805">Transcription regulation</keyword>
<dbReference type="SMART" id="SM00862">
    <property type="entry name" value="Trans_reg_C"/>
    <property type="match status" value="1"/>
</dbReference>
<feature type="domain" description="OmpR/PhoB-type" evidence="7">
    <location>
        <begin position="1"/>
        <end position="92"/>
    </location>
</feature>
<dbReference type="Gene3D" id="1.10.10.10">
    <property type="entry name" value="Winged helix-like DNA-binding domain superfamily/Winged helix DNA-binding domain"/>
    <property type="match status" value="2"/>
</dbReference>
<dbReference type="Gene3D" id="3.40.50.300">
    <property type="entry name" value="P-loop containing nucleotide triphosphate hydrolases"/>
    <property type="match status" value="1"/>
</dbReference>
<evidence type="ECO:0000256" key="3">
    <source>
        <dbReference type="ARBA" id="ARBA00023125"/>
    </source>
</evidence>
<feature type="DNA-binding region" description="OmpR/PhoB-type" evidence="6">
    <location>
        <begin position="1"/>
        <end position="92"/>
    </location>
</feature>
<dbReference type="Pfam" id="PF13374">
    <property type="entry name" value="TPR_10"/>
    <property type="match status" value="1"/>
</dbReference>
<dbReference type="InterPro" id="IPR001867">
    <property type="entry name" value="OmpR/PhoB-type_DNA-bd"/>
</dbReference>
<dbReference type="InterPro" id="IPR005158">
    <property type="entry name" value="BTAD"/>
</dbReference>
<dbReference type="InterPro" id="IPR016032">
    <property type="entry name" value="Sig_transdc_resp-reg_C-effctor"/>
</dbReference>
<dbReference type="Proteomes" id="UP001589810">
    <property type="component" value="Unassembled WGS sequence"/>
</dbReference>
<evidence type="ECO:0000256" key="5">
    <source>
        <dbReference type="PROSITE-ProRule" id="PRU00339"/>
    </source>
</evidence>
<evidence type="ECO:0000259" key="7">
    <source>
        <dbReference type="PROSITE" id="PS51755"/>
    </source>
</evidence>
<dbReference type="SUPFAM" id="SSF48452">
    <property type="entry name" value="TPR-like"/>
    <property type="match status" value="3"/>
</dbReference>
<evidence type="ECO:0000256" key="6">
    <source>
        <dbReference type="PROSITE-ProRule" id="PRU01091"/>
    </source>
</evidence>
<dbReference type="Gene3D" id="1.25.40.10">
    <property type="entry name" value="Tetratricopeptide repeat domain"/>
    <property type="match status" value="2"/>
</dbReference>
<protein>
    <submittedName>
        <fullName evidence="8">BTAD domain-containing putative transcriptional regulator</fullName>
    </submittedName>
</protein>
<dbReference type="EMBL" id="JBHLUD010000002">
    <property type="protein sequence ID" value="MFC0541256.1"/>
    <property type="molecule type" value="Genomic_DNA"/>
</dbReference>
<comment type="similarity">
    <text evidence="1">Belongs to the AfsR/DnrI/RedD regulatory family.</text>
</comment>
<dbReference type="InterPro" id="IPR011990">
    <property type="entry name" value="TPR-like_helical_dom_sf"/>
</dbReference>
<dbReference type="SMART" id="SM01043">
    <property type="entry name" value="BTAD"/>
    <property type="match status" value="1"/>
</dbReference>
<feature type="repeat" description="TPR" evidence="5">
    <location>
        <begin position="693"/>
        <end position="726"/>
    </location>
</feature>
<keyword evidence="9" id="KW-1185">Reference proteome</keyword>
<dbReference type="Pfam" id="PF03704">
    <property type="entry name" value="BTAD"/>
    <property type="match status" value="1"/>
</dbReference>
<keyword evidence="4" id="KW-0804">Transcription</keyword>
<name>A0ABV6MN10_9PSEU</name>
<accession>A0ABV6MN10</accession>
<evidence type="ECO:0000256" key="1">
    <source>
        <dbReference type="ARBA" id="ARBA00005820"/>
    </source>
</evidence>
<evidence type="ECO:0000313" key="8">
    <source>
        <dbReference type="EMBL" id="MFC0541256.1"/>
    </source>
</evidence>
<dbReference type="RefSeq" id="WP_273942760.1">
    <property type="nucleotide sequence ID" value="NZ_CP097263.1"/>
</dbReference>
<dbReference type="Pfam" id="PF00486">
    <property type="entry name" value="Trans_reg_C"/>
    <property type="match status" value="1"/>
</dbReference>
<keyword evidence="3 6" id="KW-0238">DNA-binding</keyword>
<evidence type="ECO:0000313" key="9">
    <source>
        <dbReference type="Proteomes" id="UP001589810"/>
    </source>
</evidence>
<evidence type="ECO:0000256" key="4">
    <source>
        <dbReference type="ARBA" id="ARBA00023163"/>
    </source>
</evidence>
<sequence length="901" mass="97802">MHVEFRVLGAVEAVSGGTSLDLGHARQRSVLAVLLLAANQPVPADQLLDRVWGEQQPQRGRDALYGYLSRLRGLLPDDVAIVKRPAGYVLTVDENTIDLHRFRRLAAQARAATLNALALFDEALSLWRGEAFTGTDSEWLTGMRTALNAERRAVQLDRIDAALNAGRHTDVLDELATLADDDPLDERVVAQLLLALYRAGRPAEALQRYHRLREQLADRLGTDPGPALRGLHQRILTADPELDSPGSTLVPRQLPAAPVWFTGRSPELDRMTATTGTMVVSAIAGAGGIGKTWLALEWAHRHVAEFPDGQLFVDLQGFSPTAEPVPPTVALRGFLGALGVEPGKIPADLAAQSALFRSTIAAKRLLIVLDNAADPDQVVPLLPGTATSVVVITSRRQLTRLVTRYGAGHLRLGVLTEDEARRLLISWLGEERIQAEPDAVAELLACCGGFPLALGIVAGRAHTDPDVSLKELAGDLRSGISALDDEDPSTSLPAVLSWSLRALAPAERTLFGLLGIAPGPDISHAAATALAGLPSGETSAILHSLEQLSLVERDTAGRYRMHDLVRQYAREHVEADPQALRRVIDFYLHTAISGHDVLDPHATPIEHDDPAPGAQPLSLDGDRATMAWFDAEDPCLLAAQQEAFARGWYRTAWQLAGALSTYQYLQAHMEDTRSIWQIALAATEHLDDPNATVVARRNLGNALIRLRRADEAIEHLDVALDLARRNGDRHQEAVTLSSLTSGHAALGQHREALARAQESLAVYREMANPGREAMALNAVGWCAAQVGEYDSAREHCEAALELFRKHHNDLGEAATLDSLGYIADHSDQHGKAVDHYREALEIRRKLGHTYQVADTLDRLGHAYTALGESAQARAAWAEALDLYRAQGRDADATRVRLALTP</sequence>
<dbReference type="PANTHER" id="PTHR35807">
    <property type="entry name" value="TRANSCRIPTIONAL REGULATOR REDD-RELATED"/>
    <property type="match status" value="1"/>
</dbReference>